<dbReference type="RefSeq" id="XP_007684989.1">
    <property type="nucleotide sequence ID" value="XM_007686799.1"/>
</dbReference>
<dbReference type="GeneID" id="19126969"/>
<feature type="compositionally biased region" description="Polar residues" evidence="1">
    <location>
        <begin position="135"/>
        <end position="146"/>
    </location>
</feature>
<feature type="compositionally biased region" description="Basic residues" evidence="1">
    <location>
        <begin position="125"/>
        <end position="134"/>
    </location>
</feature>
<evidence type="ECO:0000256" key="1">
    <source>
        <dbReference type="SAM" id="MobiDB-lite"/>
    </source>
</evidence>
<feature type="compositionally biased region" description="Polar residues" evidence="1">
    <location>
        <begin position="112"/>
        <end position="124"/>
    </location>
</feature>
<feature type="compositionally biased region" description="Low complexity" evidence="1">
    <location>
        <begin position="81"/>
        <end position="94"/>
    </location>
</feature>
<dbReference type="AlphaFoldDB" id="W6ZM01"/>
<feature type="compositionally biased region" description="Basic and acidic residues" evidence="1">
    <location>
        <begin position="255"/>
        <end position="274"/>
    </location>
</feature>
<feature type="region of interest" description="Disordered" evidence="1">
    <location>
        <begin position="1"/>
        <end position="161"/>
    </location>
</feature>
<dbReference type="Proteomes" id="UP000054032">
    <property type="component" value="Unassembled WGS sequence"/>
</dbReference>
<feature type="compositionally biased region" description="Basic and acidic residues" evidence="1">
    <location>
        <begin position="29"/>
        <end position="39"/>
    </location>
</feature>
<evidence type="ECO:0000313" key="3">
    <source>
        <dbReference type="Proteomes" id="UP000054032"/>
    </source>
</evidence>
<dbReference type="KEGG" id="bor:COCMIDRAFT_87018"/>
<proteinExistence type="predicted"/>
<dbReference type="EMBL" id="KI963940">
    <property type="protein sequence ID" value="EUC48569.1"/>
    <property type="molecule type" value="Genomic_DNA"/>
</dbReference>
<organism evidence="2 3">
    <name type="scientific">Bipolaris oryzae ATCC 44560</name>
    <dbReference type="NCBI Taxonomy" id="930090"/>
    <lineage>
        <taxon>Eukaryota</taxon>
        <taxon>Fungi</taxon>
        <taxon>Dikarya</taxon>
        <taxon>Ascomycota</taxon>
        <taxon>Pezizomycotina</taxon>
        <taxon>Dothideomycetes</taxon>
        <taxon>Pleosporomycetidae</taxon>
        <taxon>Pleosporales</taxon>
        <taxon>Pleosporineae</taxon>
        <taxon>Pleosporaceae</taxon>
        <taxon>Bipolaris</taxon>
    </lineage>
</organism>
<keyword evidence="3" id="KW-1185">Reference proteome</keyword>
<dbReference type="OrthoDB" id="3695247at2759"/>
<feature type="region of interest" description="Disordered" evidence="1">
    <location>
        <begin position="241"/>
        <end position="274"/>
    </location>
</feature>
<protein>
    <submittedName>
        <fullName evidence="2">Uncharacterized protein</fullName>
    </submittedName>
</protein>
<name>W6ZM01_COCMI</name>
<sequence length="274" mass="29963">MGISLKIPFGSRRRPSKPSAGQKPSGEGSSRKQAQDHRSGGPPSPYHIRQIEPRPKPYIVQSRTPTYNVREVRPSTAPQKPHVTVQTITTTTPSSHRHRRRSSVSIRSPPHTSYSYVEPNTRNSPVRHCRRSSRPKTPNSPVSPLETSRFEFPSPWSQPQPVIQRDEYGFSIRTPSTPVGQGNAYGMSALAPVNSGEFSYFEPWAGGQGMEGSGEEKGGSGWTEEDLMGYYSYGVGSVGTAGGGIAQSGRSRQHGRGEQSGRETRGEGSRVRFA</sequence>
<accession>W6ZM01</accession>
<evidence type="ECO:0000313" key="2">
    <source>
        <dbReference type="EMBL" id="EUC48569.1"/>
    </source>
</evidence>
<reference evidence="2 3" key="1">
    <citation type="journal article" date="2013" name="PLoS Genet.">
        <title>Comparative genome structure, secondary metabolite, and effector coding capacity across Cochliobolus pathogens.</title>
        <authorList>
            <person name="Condon B.J."/>
            <person name="Leng Y."/>
            <person name="Wu D."/>
            <person name="Bushley K.E."/>
            <person name="Ohm R.A."/>
            <person name="Otillar R."/>
            <person name="Martin J."/>
            <person name="Schackwitz W."/>
            <person name="Grimwood J."/>
            <person name="MohdZainudin N."/>
            <person name="Xue C."/>
            <person name="Wang R."/>
            <person name="Manning V.A."/>
            <person name="Dhillon B."/>
            <person name="Tu Z.J."/>
            <person name="Steffenson B.J."/>
            <person name="Salamov A."/>
            <person name="Sun H."/>
            <person name="Lowry S."/>
            <person name="LaButti K."/>
            <person name="Han J."/>
            <person name="Copeland A."/>
            <person name="Lindquist E."/>
            <person name="Barry K."/>
            <person name="Schmutz J."/>
            <person name="Baker S.E."/>
            <person name="Ciuffetti L.M."/>
            <person name="Grigoriev I.V."/>
            <person name="Zhong S."/>
            <person name="Turgeon B.G."/>
        </authorList>
    </citation>
    <scope>NUCLEOTIDE SEQUENCE [LARGE SCALE GENOMIC DNA]</scope>
    <source>
        <strain evidence="2 3">ATCC 44560</strain>
    </source>
</reference>
<dbReference type="HOGENOM" id="CLU_094643_0_0_1"/>
<gene>
    <name evidence="2" type="ORF">COCMIDRAFT_87018</name>
</gene>